<dbReference type="Gene3D" id="2.30.130.40">
    <property type="entry name" value="LON domain-like"/>
    <property type="match status" value="1"/>
</dbReference>
<gene>
    <name evidence="1" type="ORF">BN11_650034</name>
</gene>
<proteinExistence type="predicted"/>
<evidence type="ECO:0000313" key="1">
    <source>
        <dbReference type="EMBL" id="CCH75361.1"/>
    </source>
</evidence>
<sequence>MPSLPLFPLATVAVPGGELPLVIFEPRYRALLADVLALPETERIFGVVAIRSVAGTRWEPGEPSNCMTWAPPSGS</sequence>
<dbReference type="SUPFAM" id="SSF88697">
    <property type="entry name" value="PUA domain-like"/>
    <property type="match status" value="1"/>
</dbReference>
<name>W6K2J4_9MICO</name>
<dbReference type="InterPro" id="IPR046336">
    <property type="entry name" value="Lon_prtase_N_sf"/>
</dbReference>
<comment type="caution">
    <text evidence="1">The sequence shown here is derived from an EMBL/GenBank/DDBJ whole genome shotgun (WGS) entry which is preliminary data.</text>
</comment>
<dbReference type="Proteomes" id="UP000035763">
    <property type="component" value="Unassembled WGS sequence"/>
</dbReference>
<dbReference type="STRING" id="1193182.BN11_650034"/>
<keyword evidence="2" id="KW-1185">Reference proteome</keyword>
<organism evidence="1 2">
    <name type="scientific">Nostocoides australiense Ben110</name>
    <dbReference type="NCBI Taxonomy" id="1193182"/>
    <lineage>
        <taxon>Bacteria</taxon>
        <taxon>Bacillati</taxon>
        <taxon>Actinomycetota</taxon>
        <taxon>Actinomycetes</taxon>
        <taxon>Micrococcales</taxon>
        <taxon>Intrasporangiaceae</taxon>
        <taxon>Nostocoides</taxon>
    </lineage>
</organism>
<evidence type="ECO:0000313" key="2">
    <source>
        <dbReference type="Proteomes" id="UP000035763"/>
    </source>
</evidence>
<dbReference type="InterPro" id="IPR015947">
    <property type="entry name" value="PUA-like_sf"/>
</dbReference>
<dbReference type="RefSeq" id="WP_048695783.1">
    <property type="nucleotide sequence ID" value="NZ_HG764815.1"/>
</dbReference>
<protein>
    <submittedName>
        <fullName evidence="1">Peptidase S16, lon-like</fullName>
    </submittedName>
</protein>
<dbReference type="AlphaFoldDB" id="W6K2J4"/>
<dbReference type="EMBL" id="CAJA01000491">
    <property type="protein sequence ID" value="CCH75361.1"/>
    <property type="molecule type" value="Genomic_DNA"/>
</dbReference>
<accession>W6K2J4</accession>
<reference evidence="1 2" key="1">
    <citation type="journal article" date="2013" name="ISME J.">
        <title>A metabolic model for members of the genus Tetrasphaera involved in enhanced biological phosphorus removal.</title>
        <authorList>
            <person name="Kristiansen R."/>
            <person name="Nguyen H.T.T."/>
            <person name="Saunders A.M."/>
            <person name="Nielsen J.L."/>
            <person name="Wimmer R."/>
            <person name="Le V.Q."/>
            <person name="McIlroy S.J."/>
            <person name="Petrovski S."/>
            <person name="Seviour R.J."/>
            <person name="Calteau A."/>
            <person name="Nielsen K.L."/>
            <person name="Nielsen P.H."/>
        </authorList>
    </citation>
    <scope>NUCLEOTIDE SEQUENCE [LARGE SCALE GENOMIC DNA]</scope>
    <source>
        <strain evidence="1 2">Ben110</strain>
    </source>
</reference>